<evidence type="ECO:0008006" key="4">
    <source>
        <dbReference type="Google" id="ProtNLM"/>
    </source>
</evidence>
<dbReference type="Pfam" id="PF11859">
    <property type="entry name" value="DUF3379"/>
    <property type="match status" value="1"/>
</dbReference>
<proteinExistence type="predicted"/>
<evidence type="ECO:0000256" key="1">
    <source>
        <dbReference type="SAM" id="Phobius"/>
    </source>
</evidence>
<organism evidence="2 3">
    <name type="scientific">Idiomarina tyrosinivorans</name>
    <dbReference type="NCBI Taxonomy" id="1445662"/>
    <lineage>
        <taxon>Bacteria</taxon>
        <taxon>Pseudomonadati</taxon>
        <taxon>Pseudomonadota</taxon>
        <taxon>Gammaproteobacteria</taxon>
        <taxon>Alteromonadales</taxon>
        <taxon>Idiomarinaceae</taxon>
        <taxon>Idiomarina</taxon>
    </lineage>
</organism>
<accession>A0A432ZR68</accession>
<sequence length="210" mass="23517">MNDLAKRRAQRSQWQADDERQLQQALHIEVPEQLADRIMVKVAVSQKRSQFPAWMGIAAALLMTVGSYFGLQYQGPGVPLTAHEAMNHLFHEKAALQASVIPLSGAQLSERSDNLGADWVKQLGSVVFAEDCRVFMRKSVHLIIATPEGKITLLYSFGNPLDDNAEQHFQQQGFYGRIYRTPSAQWALIAANPSALKHHSREINQLLASR</sequence>
<gene>
    <name evidence="2" type="ORF">CWI84_04895</name>
</gene>
<dbReference type="AlphaFoldDB" id="A0A432ZR68"/>
<keyword evidence="1" id="KW-0812">Transmembrane</keyword>
<dbReference type="InterPro" id="IPR021806">
    <property type="entry name" value="DUF3379"/>
</dbReference>
<protein>
    <recommendedName>
        <fullName evidence="4">DUF3379 domain-containing protein</fullName>
    </recommendedName>
</protein>
<reference evidence="2 3" key="1">
    <citation type="journal article" date="2011" name="Front. Microbiol.">
        <title>Genomic signatures of strain selection and enhancement in Bacillus atrophaeus var. globigii, a historical biowarfare simulant.</title>
        <authorList>
            <person name="Gibbons H.S."/>
            <person name="Broomall S.M."/>
            <person name="McNew L.A."/>
            <person name="Daligault H."/>
            <person name="Chapman C."/>
            <person name="Bruce D."/>
            <person name="Karavis M."/>
            <person name="Krepps M."/>
            <person name="McGregor P.A."/>
            <person name="Hong C."/>
            <person name="Park K.H."/>
            <person name="Akmal A."/>
            <person name="Feldman A."/>
            <person name="Lin J.S."/>
            <person name="Chang W.E."/>
            <person name="Higgs B.W."/>
            <person name="Demirev P."/>
            <person name="Lindquist J."/>
            <person name="Liem A."/>
            <person name="Fochler E."/>
            <person name="Read T.D."/>
            <person name="Tapia R."/>
            <person name="Johnson S."/>
            <person name="Bishop-Lilly K.A."/>
            <person name="Detter C."/>
            <person name="Han C."/>
            <person name="Sozhamannan S."/>
            <person name="Rosenzweig C.N."/>
            <person name="Skowronski E.W."/>
        </authorList>
    </citation>
    <scope>NUCLEOTIDE SEQUENCE [LARGE SCALE GENOMIC DNA]</scope>
    <source>
        <strain evidence="2 3">CC-PW-9</strain>
    </source>
</reference>
<name>A0A432ZR68_9GAMM</name>
<keyword evidence="1" id="KW-0472">Membrane</keyword>
<keyword evidence="1" id="KW-1133">Transmembrane helix</keyword>
<dbReference type="Proteomes" id="UP000287996">
    <property type="component" value="Unassembled WGS sequence"/>
</dbReference>
<evidence type="ECO:0000313" key="3">
    <source>
        <dbReference type="Proteomes" id="UP000287996"/>
    </source>
</evidence>
<feature type="transmembrane region" description="Helical" evidence="1">
    <location>
        <begin position="51"/>
        <end position="71"/>
    </location>
</feature>
<evidence type="ECO:0000313" key="2">
    <source>
        <dbReference type="EMBL" id="RUO80404.1"/>
    </source>
</evidence>
<dbReference type="EMBL" id="PIQH01000004">
    <property type="protein sequence ID" value="RUO80404.1"/>
    <property type="molecule type" value="Genomic_DNA"/>
</dbReference>
<keyword evidence="3" id="KW-1185">Reference proteome</keyword>
<dbReference type="OrthoDB" id="6195578at2"/>
<dbReference type="RefSeq" id="WP_126841461.1">
    <property type="nucleotide sequence ID" value="NZ_PIQH01000004.1"/>
</dbReference>
<comment type="caution">
    <text evidence="2">The sequence shown here is derived from an EMBL/GenBank/DDBJ whole genome shotgun (WGS) entry which is preliminary data.</text>
</comment>